<dbReference type="InterPro" id="IPR025110">
    <property type="entry name" value="AMP-bd_C"/>
</dbReference>
<protein>
    <recommendedName>
        <fullName evidence="5">3-methylmercaptopropionyl-CoA ligase</fullName>
        <ecNumber evidence="4">6.2.1.44</ecNumber>
    </recommendedName>
</protein>
<dbReference type="Pfam" id="PF13193">
    <property type="entry name" value="AMP-binding_C"/>
    <property type="match status" value="1"/>
</dbReference>
<dbReference type="NCBIfam" id="NF009233">
    <property type="entry name" value="PRK12583.1"/>
    <property type="match status" value="1"/>
</dbReference>
<dbReference type="InterPro" id="IPR000873">
    <property type="entry name" value="AMP-dep_synth/lig_dom"/>
</dbReference>
<evidence type="ECO:0000256" key="4">
    <source>
        <dbReference type="ARBA" id="ARBA00066616"/>
    </source>
</evidence>
<sequence>MVSAPSYVSGTADAPLLGETIGQALDHAAARWSHRPALIDRAQGLRWSWRELAGHADAFAAGLLALGLQPGDRIGIWSLNRAEWALTQFAAAKAGLILVTVNPAYRLAELEYALNLVGCAALVTATAFKTSDYLGMLNTLAPELATAEPGRLQAAKLPALRAVIQIGGASPGTIPFESVAGLGGASERERLAALAGTLQFDDPANIQFTSGTTGSPKGVTLTHHNILNNGLFVGRGQALTEQDRICIPVPLYHCFGMVMGNLAAVTCGAAMVYPGEGFDPLATLATAAEERCTALYGVPTMFIAMLDHPRFAEFDLGSLRTGIMAGSPCPIEVMKRVASQMNIGEITICYGMTETSPVSFQSAVDDPLERRVSTVGRIHPHLEVKIVDPEGRIVRRGERGELCTRGYSVMRGYWGQPDKTAEVVDAAGWMHSGDLAVLDAEGFCNIVGRIKDLVIRGGENVYPREVEEFLYRHPKIQDVQVFGVPDPKYGEELCAWIRIREGEALTAEEVRGFCDGQIAHQKIPRYIRFVDAFPMTVTGKIQKFRMREAMEEELGIRADRTA</sequence>
<evidence type="ECO:0000259" key="6">
    <source>
        <dbReference type="Pfam" id="PF00501"/>
    </source>
</evidence>
<comment type="catalytic activity">
    <reaction evidence="3">
        <text>3-(methylsulfanyl)propanoate + ATP + CoA = 3-(methylsulfanyl)propanoyl-CoA + AMP + diphosphate</text>
        <dbReference type="Rhea" id="RHEA:43052"/>
        <dbReference type="ChEBI" id="CHEBI:30616"/>
        <dbReference type="ChEBI" id="CHEBI:33019"/>
        <dbReference type="ChEBI" id="CHEBI:49016"/>
        <dbReference type="ChEBI" id="CHEBI:57287"/>
        <dbReference type="ChEBI" id="CHEBI:82815"/>
        <dbReference type="ChEBI" id="CHEBI:456215"/>
        <dbReference type="EC" id="6.2.1.44"/>
    </reaction>
    <physiologicalReaction direction="left-to-right" evidence="3">
        <dbReference type="Rhea" id="RHEA:43053"/>
    </physiologicalReaction>
</comment>
<dbReference type="SUPFAM" id="SSF56801">
    <property type="entry name" value="Acetyl-CoA synthetase-like"/>
    <property type="match status" value="1"/>
</dbReference>
<dbReference type="GO" id="GO:0006631">
    <property type="term" value="P:fatty acid metabolic process"/>
    <property type="evidence" value="ECO:0007669"/>
    <property type="project" value="TreeGrafter"/>
</dbReference>
<accession>A0A0A0D8L4</accession>
<dbReference type="InterPro" id="IPR042099">
    <property type="entry name" value="ANL_N_sf"/>
</dbReference>
<dbReference type="FunFam" id="3.30.300.30:FF:000008">
    <property type="entry name" value="2,3-dihydroxybenzoate-AMP ligase"/>
    <property type="match status" value="1"/>
</dbReference>
<evidence type="ECO:0000259" key="7">
    <source>
        <dbReference type="Pfam" id="PF13193"/>
    </source>
</evidence>
<dbReference type="PANTHER" id="PTHR43201">
    <property type="entry name" value="ACYL-COA SYNTHETASE"/>
    <property type="match status" value="1"/>
</dbReference>
<feature type="domain" description="AMP-dependent synthetase/ligase" evidence="6">
    <location>
        <begin position="25"/>
        <end position="414"/>
    </location>
</feature>
<evidence type="ECO:0000256" key="5">
    <source>
        <dbReference type="ARBA" id="ARBA00067668"/>
    </source>
</evidence>
<keyword evidence="2" id="KW-0436">Ligase</keyword>
<reference evidence="8 9" key="1">
    <citation type="submission" date="2014-01" db="EMBL/GenBank/DDBJ databases">
        <title>Genome sequence determination for a cystic fibrosis isolate, Inquilinus limosus.</title>
        <authorList>
            <person name="Pino M."/>
            <person name="Di Conza J."/>
            <person name="Gutkind G."/>
        </authorList>
    </citation>
    <scope>NUCLEOTIDE SEQUENCE [LARGE SCALE GENOMIC DNA]</scope>
    <source>
        <strain evidence="8 9">MP06</strain>
    </source>
</reference>
<proteinExistence type="inferred from homology"/>
<dbReference type="Gene3D" id="3.40.50.12780">
    <property type="entry name" value="N-terminal domain of ligase-like"/>
    <property type="match status" value="1"/>
</dbReference>
<dbReference type="PANTHER" id="PTHR43201:SF5">
    <property type="entry name" value="MEDIUM-CHAIN ACYL-COA LIGASE ACSF2, MITOCHONDRIAL"/>
    <property type="match status" value="1"/>
</dbReference>
<comment type="similarity">
    <text evidence="1">Belongs to the ATP-dependent AMP-binding enzyme family.</text>
</comment>
<evidence type="ECO:0000256" key="3">
    <source>
        <dbReference type="ARBA" id="ARBA00051915"/>
    </source>
</evidence>
<dbReference type="Pfam" id="PF00501">
    <property type="entry name" value="AMP-binding"/>
    <property type="match status" value="1"/>
</dbReference>
<dbReference type="InterPro" id="IPR045851">
    <property type="entry name" value="AMP-bd_C_sf"/>
</dbReference>
<dbReference type="AlphaFoldDB" id="A0A0A0D8L4"/>
<dbReference type="Gene3D" id="3.30.300.30">
    <property type="match status" value="1"/>
</dbReference>
<evidence type="ECO:0000256" key="2">
    <source>
        <dbReference type="ARBA" id="ARBA00022598"/>
    </source>
</evidence>
<comment type="caution">
    <text evidence="8">The sequence shown here is derived from an EMBL/GenBank/DDBJ whole genome shotgun (WGS) entry which is preliminary data.</text>
</comment>
<evidence type="ECO:0000256" key="1">
    <source>
        <dbReference type="ARBA" id="ARBA00006432"/>
    </source>
</evidence>
<dbReference type="OrthoDB" id="9803968at2"/>
<gene>
    <name evidence="8" type="ORF">P409_10655</name>
</gene>
<dbReference type="EC" id="6.2.1.44" evidence="4"/>
<dbReference type="PROSITE" id="PS00455">
    <property type="entry name" value="AMP_BINDING"/>
    <property type="match status" value="1"/>
</dbReference>
<dbReference type="InterPro" id="IPR020845">
    <property type="entry name" value="AMP-binding_CS"/>
</dbReference>
<evidence type="ECO:0000313" key="8">
    <source>
        <dbReference type="EMBL" id="KGM34365.1"/>
    </source>
</evidence>
<dbReference type="CDD" id="cd05917">
    <property type="entry name" value="FACL_like_2"/>
    <property type="match status" value="1"/>
</dbReference>
<evidence type="ECO:0000313" key="9">
    <source>
        <dbReference type="Proteomes" id="UP000029995"/>
    </source>
</evidence>
<dbReference type="Proteomes" id="UP000029995">
    <property type="component" value="Unassembled WGS sequence"/>
</dbReference>
<organism evidence="8 9">
    <name type="scientific">Inquilinus limosus MP06</name>
    <dbReference type="NCBI Taxonomy" id="1398085"/>
    <lineage>
        <taxon>Bacteria</taxon>
        <taxon>Pseudomonadati</taxon>
        <taxon>Pseudomonadota</taxon>
        <taxon>Alphaproteobacteria</taxon>
        <taxon>Rhodospirillales</taxon>
        <taxon>Rhodospirillaceae</taxon>
        <taxon>Inquilinus</taxon>
    </lineage>
</organism>
<dbReference type="GO" id="GO:0031956">
    <property type="term" value="F:medium-chain fatty acid-CoA ligase activity"/>
    <property type="evidence" value="ECO:0007669"/>
    <property type="project" value="TreeGrafter"/>
</dbReference>
<feature type="domain" description="AMP-binding enzyme C-terminal" evidence="7">
    <location>
        <begin position="465"/>
        <end position="540"/>
    </location>
</feature>
<dbReference type="FunFam" id="3.40.50.12780:FF:000003">
    <property type="entry name" value="Long-chain-fatty-acid--CoA ligase FadD"/>
    <property type="match status" value="1"/>
</dbReference>
<name>A0A0A0D8L4_9PROT</name>
<dbReference type="EMBL" id="JANX01000098">
    <property type="protein sequence ID" value="KGM34365.1"/>
    <property type="molecule type" value="Genomic_DNA"/>
</dbReference>
<dbReference type="RefSeq" id="WP_034835314.1">
    <property type="nucleotide sequence ID" value="NZ_JANX01000098.1"/>
</dbReference>